<dbReference type="Proteomes" id="UP000289738">
    <property type="component" value="Chromosome A05"/>
</dbReference>
<dbReference type="SUPFAM" id="SSF57756">
    <property type="entry name" value="Retrovirus zinc finger-like domains"/>
    <property type="match status" value="1"/>
</dbReference>
<feature type="region of interest" description="Disordered" evidence="2">
    <location>
        <begin position="149"/>
        <end position="178"/>
    </location>
</feature>
<feature type="region of interest" description="Disordered" evidence="2">
    <location>
        <begin position="197"/>
        <end position="217"/>
    </location>
</feature>
<dbReference type="GO" id="GO:0008270">
    <property type="term" value="F:zinc ion binding"/>
    <property type="evidence" value="ECO:0007669"/>
    <property type="project" value="UniProtKB-KW"/>
</dbReference>
<feature type="domain" description="CCHC-type" evidence="3">
    <location>
        <begin position="87"/>
        <end position="102"/>
    </location>
</feature>
<dbReference type="InterPro" id="IPR001878">
    <property type="entry name" value="Znf_CCHC"/>
</dbReference>
<reference evidence="4 5" key="1">
    <citation type="submission" date="2019-01" db="EMBL/GenBank/DDBJ databases">
        <title>Sequencing of cultivated peanut Arachis hypogaea provides insights into genome evolution and oil improvement.</title>
        <authorList>
            <person name="Chen X."/>
        </authorList>
    </citation>
    <scope>NUCLEOTIDE SEQUENCE [LARGE SCALE GENOMIC DNA]</scope>
    <source>
        <strain evidence="5">cv. Fuhuasheng</strain>
        <tissue evidence="4">Leaves</tissue>
    </source>
</reference>
<dbReference type="EMBL" id="SDMP01000005">
    <property type="protein sequence ID" value="RYR59680.1"/>
    <property type="molecule type" value="Genomic_DNA"/>
</dbReference>
<name>A0A445D936_ARAHY</name>
<dbReference type="GO" id="GO:0003676">
    <property type="term" value="F:nucleic acid binding"/>
    <property type="evidence" value="ECO:0007669"/>
    <property type="project" value="InterPro"/>
</dbReference>
<evidence type="ECO:0000256" key="2">
    <source>
        <dbReference type="SAM" id="MobiDB-lite"/>
    </source>
</evidence>
<accession>A0A445D936</accession>
<feature type="region of interest" description="Disordered" evidence="2">
    <location>
        <begin position="271"/>
        <end position="291"/>
    </location>
</feature>
<dbReference type="PANTHER" id="PTHR31286:SF178">
    <property type="entry name" value="DUF4283 DOMAIN-CONTAINING PROTEIN"/>
    <property type="match status" value="1"/>
</dbReference>
<proteinExistence type="predicted"/>
<keyword evidence="5" id="KW-1185">Reference proteome</keyword>
<dbReference type="Pfam" id="PF14392">
    <property type="entry name" value="zf-CCHC_4"/>
    <property type="match status" value="1"/>
</dbReference>
<feature type="compositionally biased region" description="Basic and acidic residues" evidence="2">
    <location>
        <begin position="169"/>
        <end position="178"/>
    </location>
</feature>
<keyword evidence="1" id="KW-0862">Zinc</keyword>
<dbReference type="PROSITE" id="PS50158">
    <property type="entry name" value="ZF_CCHC"/>
    <property type="match status" value="1"/>
</dbReference>
<evidence type="ECO:0000313" key="4">
    <source>
        <dbReference type="EMBL" id="RYR59680.1"/>
    </source>
</evidence>
<dbReference type="AlphaFoldDB" id="A0A445D936"/>
<dbReference type="InterPro" id="IPR036875">
    <property type="entry name" value="Znf_CCHC_sf"/>
</dbReference>
<gene>
    <name evidence="4" type="ORF">Ahy_A05g025598</name>
</gene>
<protein>
    <recommendedName>
        <fullName evidence="3">CCHC-type domain-containing protein</fullName>
    </recommendedName>
</protein>
<keyword evidence="1" id="KW-0479">Metal-binding</keyword>
<comment type="caution">
    <text evidence="4">The sequence shown here is derived from an EMBL/GenBank/DDBJ whole genome shotgun (WGS) entry which is preliminary data.</text>
</comment>
<keyword evidence="1" id="KW-0863">Zinc-finger</keyword>
<evidence type="ECO:0000313" key="5">
    <source>
        <dbReference type="Proteomes" id="UP000289738"/>
    </source>
</evidence>
<dbReference type="PANTHER" id="PTHR31286">
    <property type="entry name" value="GLYCINE-RICH CELL WALL STRUCTURAL PROTEIN 1.8-LIKE"/>
    <property type="match status" value="1"/>
</dbReference>
<organism evidence="4 5">
    <name type="scientific">Arachis hypogaea</name>
    <name type="common">Peanut</name>
    <dbReference type="NCBI Taxonomy" id="3818"/>
    <lineage>
        <taxon>Eukaryota</taxon>
        <taxon>Viridiplantae</taxon>
        <taxon>Streptophyta</taxon>
        <taxon>Embryophyta</taxon>
        <taxon>Tracheophyta</taxon>
        <taxon>Spermatophyta</taxon>
        <taxon>Magnoliopsida</taxon>
        <taxon>eudicotyledons</taxon>
        <taxon>Gunneridae</taxon>
        <taxon>Pentapetalae</taxon>
        <taxon>rosids</taxon>
        <taxon>fabids</taxon>
        <taxon>Fabales</taxon>
        <taxon>Fabaceae</taxon>
        <taxon>Papilionoideae</taxon>
        <taxon>50 kb inversion clade</taxon>
        <taxon>dalbergioids sensu lato</taxon>
        <taxon>Dalbergieae</taxon>
        <taxon>Pterocarpus clade</taxon>
        <taxon>Arachis</taxon>
    </lineage>
</organism>
<dbReference type="InterPro" id="IPR025836">
    <property type="entry name" value="Zn_knuckle_CX2CX4HX4C"/>
</dbReference>
<dbReference type="STRING" id="3818.A0A445D936"/>
<evidence type="ECO:0000256" key="1">
    <source>
        <dbReference type="PROSITE-ProRule" id="PRU00047"/>
    </source>
</evidence>
<dbReference type="InterPro" id="IPR040256">
    <property type="entry name" value="At4g02000-like"/>
</dbReference>
<evidence type="ECO:0000259" key="3">
    <source>
        <dbReference type="PROSITE" id="PS50158"/>
    </source>
</evidence>
<feature type="compositionally biased region" description="Basic and acidic residues" evidence="2">
    <location>
        <begin position="197"/>
        <end position="216"/>
    </location>
</feature>
<sequence length="323" mass="37488">MEFWVQVHGIPIDYMSKKTAIHIGNMLGVVAEVENPKVDGVLRRSFLRIRVGINITKAPPTGFWLAREKSSNLWVYFQYERLPECYCYNCGIIGHEKKNCKNQTAMAVWDLTKPKYSAGLGVSQVRSTTSISAGSSRQGGWKDQYVEETMRGQQSMRRGSEDRQDTEESMIRDEQNLQHELREDDFLKNQFEEQMGREEITQREIKSQDQKEHHGAEASYEAHIPRITEHEVLIHNNQTNGSNRKVQTQKTTLALYNNSELIHIRWSYRSNKEKMSENKKESKKEKYKQEYKAESGDMYYVELASDGEEEAKKMVENNRGTSG</sequence>